<dbReference type="KEGG" id="sta:STHERM_c13150"/>
<evidence type="ECO:0000313" key="11">
    <source>
        <dbReference type="Proteomes" id="UP000001296"/>
    </source>
</evidence>
<dbReference type="InterPro" id="IPR020070">
    <property type="entry name" value="Ribosomal_bL9_N"/>
</dbReference>
<keyword evidence="4 7" id="KW-0689">Ribosomal protein</keyword>
<dbReference type="HOGENOM" id="CLU_078938_3_0_12"/>
<dbReference type="NCBIfam" id="TIGR00158">
    <property type="entry name" value="L9"/>
    <property type="match status" value="1"/>
</dbReference>
<evidence type="ECO:0000256" key="8">
    <source>
        <dbReference type="SAM" id="MobiDB-lite"/>
    </source>
</evidence>
<keyword evidence="5 7" id="KW-0687">Ribonucleoprotein</keyword>
<dbReference type="Gene3D" id="3.10.430.100">
    <property type="entry name" value="Ribosomal protein L9, C-terminal domain"/>
    <property type="match status" value="1"/>
</dbReference>
<dbReference type="GO" id="GO:0006412">
    <property type="term" value="P:translation"/>
    <property type="evidence" value="ECO:0007669"/>
    <property type="project" value="UniProtKB-UniRule"/>
</dbReference>
<dbReference type="GO" id="GO:1990904">
    <property type="term" value="C:ribonucleoprotein complex"/>
    <property type="evidence" value="ECO:0007669"/>
    <property type="project" value="UniProtKB-KW"/>
</dbReference>
<organism evidence="10 11">
    <name type="scientific">Winmispira thermophila (strain ATCC 49972 / DSM 6192 / RI 19.B1)</name>
    <name type="common">Spirochaeta thermophila</name>
    <dbReference type="NCBI Taxonomy" id="665571"/>
    <lineage>
        <taxon>Bacteria</taxon>
        <taxon>Pseudomonadati</taxon>
        <taxon>Spirochaetota</taxon>
        <taxon>Spirochaetia</taxon>
        <taxon>Winmispirales</taxon>
        <taxon>Winmispiraceae</taxon>
        <taxon>Winmispira</taxon>
    </lineage>
</organism>
<reference key="1">
    <citation type="submission" date="2009-08" db="EMBL/GenBank/DDBJ databases">
        <title>The genome sequence of Spirochaeta thermophila DSM6192.</title>
        <authorList>
            <person name="Angelov A."/>
            <person name="Mientus M."/>
            <person name="Wittenberg S."/>
            <person name="Lehmann R."/>
            <person name="Liesegang H."/>
            <person name="Daniel R."/>
            <person name="Liebl W."/>
        </authorList>
    </citation>
    <scope>NUCLEOTIDE SEQUENCE</scope>
    <source>
        <strain>DSM 6192</strain>
    </source>
</reference>
<evidence type="ECO:0000256" key="2">
    <source>
        <dbReference type="ARBA" id="ARBA00022730"/>
    </source>
</evidence>
<dbReference type="GO" id="GO:0003735">
    <property type="term" value="F:structural constituent of ribosome"/>
    <property type="evidence" value="ECO:0007669"/>
    <property type="project" value="InterPro"/>
</dbReference>
<keyword evidence="2 7" id="KW-0699">rRNA-binding</keyword>
<dbReference type="HAMAP" id="MF_00503">
    <property type="entry name" value="Ribosomal_bL9"/>
    <property type="match status" value="1"/>
</dbReference>
<dbReference type="Pfam" id="PF03948">
    <property type="entry name" value="Ribosomal_L9_C"/>
    <property type="match status" value="1"/>
</dbReference>
<evidence type="ECO:0000256" key="4">
    <source>
        <dbReference type="ARBA" id="ARBA00022980"/>
    </source>
</evidence>
<evidence type="ECO:0000256" key="7">
    <source>
        <dbReference type="HAMAP-Rule" id="MF_00503"/>
    </source>
</evidence>
<dbReference type="InterPro" id="IPR036791">
    <property type="entry name" value="Ribosomal_bL9_C_sf"/>
</dbReference>
<name>E0RTM5_WINT6</name>
<dbReference type="AlphaFoldDB" id="E0RTM5"/>
<evidence type="ECO:0000256" key="3">
    <source>
        <dbReference type="ARBA" id="ARBA00022884"/>
    </source>
</evidence>
<feature type="region of interest" description="Disordered" evidence="8">
    <location>
        <begin position="152"/>
        <end position="176"/>
    </location>
</feature>
<feature type="domain" description="Ribosomal protein L9" evidence="9">
    <location>
        <begin position="16"/>
        <end position="43"/>
    </location>
</feature>
<dbReference type="GO" id="GO:0005840">
    <property type="term" value="C:ribosome"/>
    <property type="evidence" value="ECO:0007669"/>
    <property type="project" value="UniProtKB-KW"/>
</dbReference>
<dbReference type="PaxDb" id="665571-STHERM_c13150"/>
<evidence type="ECO:0000256" key="6">
    <source>
        <dbReference type="ARBA" id="ARBA00035292"/>
    </source>
</evidence>
<dbReference type="InterPro" id="IPR036935">
    <property type="entry name" value="Ribosomal_bL9_N_sf"/>
</dbReference>
<dbReference type="GO" id="GO:0019843">
    <property type="term" value="F:rRNA binding"/>
    <property type="evidence" value="ECO:0007669"/>
    <property type="project" value="UniProtKB-UniRule"/>
</dbReference>
<reference evidence="10 11" key="2">
    <citation type="journal article" date="2010" name="J. Bacteriol.">
        <title>Genome sequence of the polysaccharide-degrading, thermophilic anaerobe Spirochaeta thermophila DSM 6192.</title>
        <authorList>
            <person name="Angelov A."/>
            <person name="Liebl S."/>
            <person name="Ballschmiter M."/>
            <person name="Bomeke M."/>
            <person name="Lehmann R."/>
            <person name="Liesegang H."/>
            <person name="Daniel R."/>
            <person name="Liebl W."/>
        </authorList>
    </citation>
    <scope>NUCLEOTIDE SEQUENCE [LARGE SCALE GENOMIC DNA]</scope>
    <source>
        <strain evidence="11">ATCC 49972 / DSM 6192 / RI 19.B1</strain>
    </source>
</reference>
<dbReference type="InterPro" id="IPR009027">
    <property type="entry name" value="Ribosomal_bL9/RNase_H1_N"/>
</dbReference>
<dbReference type="SUPFAM" id="SSF55658">
    <property type="entry name" value="L9 N-domain-like"/>
    <property type="match status" value="1"/>
</dbReference>
<dbReference type="RefSeq" id="WP_013314097.1">
    <property type="nucleotide sequence ID" value="NC_014484.1"/>
</dbReference>
<dbReference type="SUPFAM" id="SSF55653">
    <property type="entry name" value="Ribosomal protein L9 C-domain"/>
    <property type="match status" value="1"/>
</dbReference>
<dbReference type="Proteomes" id="UP000001296">
    <property type="component" value="Chromosome"/>
</dbReference>
<dbReference type="eggNOG" id="COG0359">
    <property type="taxonomic scope" value="Bacteria"/>
</dbReference>
<dbReference type="PROSITE" id="PS00651">
    <property type="entry name" value="RIBOSOMAL_L9"/>
    <property type="match status" value="1"/>
</dbReference>
<evidence type="ECO:0000259" key="9">
    <source>
        <dbReference type="PROSITE" id="PS00651"/>
    </source>
</evidence>
<protein>
    <recommendedName>
        <fullName evidence="6 7">Large ribosomal subunit protein bL9</fullName>
    </recommendedName>
</protein>
<evidence type="ECO:0000256" key="1">
    <source>
        <dbReference type="ARBA" id="ARBA00010605"/>
    </source>
</evidence>
<dbReference type="InterPro" id="IPR020594">
    <property type="entry name" value="Ribosomal_bL9_bac/chp"/>
</dbReference>
<keyword evidence="3 7" id="KW-0694">RNA-binding</keyword>
<dbReference type="Gene3D" id="3.40.5.10">
    <property type="entry name" value="Ribosomal protein L9, N-terminal domain"/>
    <property type="match status" value="1"/>
</dbReference>
<dbReference type="EMBL" id="CP001698">
    <property type="protein sequence ID" value="ADN02256.1"/>
    <property type="molecule type" value="Genomic_DNA"/>
</dbReference>
<proteinExistence type="inferred from homology"/>
<dbReference type="Pfam" id="PF01281">
    <property type="entry name" value="Ribosomal_L9_N"/>
    <property type="match status" value="1"/>
</dbReference>
<dbReference type="InterPro" id="IPR020069">
    <property type="entry name" value="Ribosomal_bL9_C"/>
</dbReference>
<evidence type="ECO:0000313" key="10">
    <source>
        <dbReference type="EMBL" id="ADN02256.1"/>
    </source>
</evidence>
<gene>
    <name evidence="7 10" type="primary">rplI</name>
    <name evidence="10" type="ordered locus">STHERM_c13150</name>
</gene>
<evidence type="ECO:0000256" key="5">
    <source>
        <dbReference type="ARBA" id="ARBA00023274"/>
    </source>
</evidence>
<sequence>MKATKVILVQDVPNLGEEGDVKLVAPGYARNYLIPRGLALLWNRANVALIESRRHQIQKRKEEKRKKAMDLKARLESEPLELVMPAGEKGKLFGSVTAAVIVEALQKKGIQIERKRVEVPGHGIKMVGTYKVPVHIYEDQRATLTVLVKAQGSGNGKTAGEETSEASDEAVSTQAE</sequence>
<comment type="function">
    <text evidence="7">Binds to the 23S rRNA.</text>
</comment>
<accession>E0RTM5</accession>
<dbReference type="PANTHER" id="PTHR21368">
    <property type="entry name" value="50S RIBOSOMAL PROTEIN L9"/>
    <property type="match status" value="1"/>
</dbReference>
<dbReference type="InterPro" id="IPR000244">
    <property type="entry name" value="Ribosomal_bL9"/>
</dbReference>
<comment type="similarity">
    <text evidence="1 7">Belongs to the bacterial ribosomal protein bL9 family.</text>
</comment>